<reference evidence="3 4" key="1">
    <citation type="submission" date="2025-04" db="UniProtKB">
        <authorList>
            <consortium name="RefSeq"/>
        </authorList>
    </citation>
    <scope>IDENTIFICATION</scope>
    <source>
        <tissue evidence="3 4">Tentacle</tissue>
    </source>
</reference>
<dbReference type="Proteomes" id="UP000515163">
    <property type="component" value="Unplaced"/>
</dbReference>
<dbReference type="RefSeq" id="XP_031552116.1">
    <property type="nucleotide sequence ID" value="XM_031696256.1"/>
</dbReference>
<protein>
    <submittedName>
        <fullName evidence="3 4">Uncharacterized protein PF11_0207-like isoform X1</fullName>
    </submittedName>
</protein>
<feature type="coiled-coil region" evidence="1">
    <location>
        <begin position="6"/>
        <end position="181"/>
    </location>
</feature>
<name>A0A6P8H9A8_ACTTE</name>
<keyword evidence="1" id="KW-0175">Coiled coil</keyword>
<evidence type="ECO:0000256" key="1">
    <source>
        <dbReference type="SAM" id="Coils"/>
    </source>
</evidence>
<dbReference type="RefSeq" id="XP_031552115.1">
    <property type="nucleotide sequence ID" value="XM_031696255.1"/>
</dbReference>
<feature type="coiled-coil region" evidence="1">
    <location>
        <begin position="216"/>
        <end position="254"/>
    </location>
</feature>
<evidence type="ECO:0000313" key="2">
    <source>
        <dbReference type="Proteomes" id="UP000515163"/>
    </source>
</evidence>
<dbReference type="GeneID" id="116289362"/>
<keyword evidence="2" id="KW-1185">Reference proteome</keyword>
<dbReference type="KEGG" id="aten:116289362"/>
<gene>
    <name evidence="3 4" type="primary">LOC116289362</name>
</gene>
<evidence type="ECO:0000313" key="4">
    <source>
        <dbReference type="RefSeq" id="XP_031552116.1"/>
    </source>
</evidence>
<evidence type="ECO:0000313" key="3">
    <source>
        <dbReference type="RefSeq" id="XP_031552115.1"/>
    </source>
</evidence>
<accession>A0A6P8H9A8</accession>
<dbReference type="OrthoDB" id="10630366at2759"/>
<organism evidence="2 4">
    <name type="scientific">Actinia tenebrosa</name>
    <name type="common">Australian red waratah sea anemone</name>
    <dbReference type="NCBI Taxonomy" id="6105"/>
    <lineage>
        <taxon>Eukaryota</taxon>
        <taxon>Metazoa</taxon>
        <taxon>Cnidaria</taxon>
        <taxon>Anthozoa</taxon>
        <taxon>Hexacorallia</taxon>
        <taxon>Actiniaria</taxon>
        <taxon>Actiniidae</taxon>
        <taxon>Actinia</taxon>
    </lineage>
</organism>
<sequence>MRDPEREHFIEVIKNKDRKIEQLKEKITVYKNKIKELNDRKDREEEIKEEIEDIKGKKDQFEKEIIQLKNEIEELKEELKKKDVRMDSLESTIKENEKRNRKQMEDIKEGYKTDMREFEGRNAARIQKLKESHNEEMKKMEDYRIAYEMNEDENQKLREENKELEGDSKDIKKHIRNYEMDLNKLIIGQVCFELPTNLYRYVMPKRCCAKDCYYKIKDIENDIDDEDLLNDEERIEAEERLEKLKKKIDWAKLKKLIGAFKLLQDQRNQVAHPPNVDEKGAKHAAQELDKQGKLKGKTSIGRVKQIIEIWSVSKSLLGDQNSNNVA</sequence>
<dbReference type="Gene3D" id="1.10.287.1490">
    <property type="match status" value="1"/>
</dbReference>
<dbReference type="AlphaFoldDB" id="A0A6P8H9A8"/>
<proteinExistence type="predicted"/>